<keyword evidence="2" id="KW-1185">Reference proteome</keyword>
<gene>
    <name evidence="1" type="ORF">PACLA_8A005205</name>
</gene>
<dbReference type="EMBL" id="CACRXK020004946">
    <property type="protein sequence ID" value="CAB4004596.1"/>
    <property type="molecule type" value="Genomic_DNA"/>
</dbReference>
<evidence type="ECO:0000313" key="2">
    <source>
        <dbReference type="Proteomes" id="UP001152795"/>
    </source>
</evidence>
<keyword evidence="1" id="KW-0067">ATP-binding</keyword>
<keyword evidence="1" id="KW-0347">Helicase</keyword>
<evidence type="ECO:0000313" key="1">
    <source>
        <dbReference type="EMBL" id="CAB4004596.1"/>
    </source>
</evidence>
<dbReference type="Proteomes" id="UP001152795">
    <property type="component" value="Unassembled WGS sequence"/>
</dbReference>
<dbReference type="InterPro" id="IPR007527">
    <property type="entry name" value="Znf_SWIM"/>
</dbReference>
<keyword evidence="1" id="KW-0378">Hydrolase</keyword>
<protein>
    <submittedName>
        <fullName evidence="1">ATP-dependent DNA helicase PIF1</fullName>
    </submittedName>
</protein>
<name>A0A7D9IG76_PARCT</name>
<dbReference type="GO" id="GO:0004386">
    <property type="term" value="F:helicase activity"/>
    <property type="evidence" value="ECO:0007669"/>
    <property type="project" value="UniProtKB-KW"/>
</dbReference>
<keyword evidence="1" id="KW-0547">Nucleotide-binding</keyword>
<sequence length="214" mass="24229">MKKKKQYLVYVHLQQHSGDIAYTKCYCPAGAGGCCKHVAATLYQLLDYIELGLSDIPDDKTCTQELQKWHVPRENTTQAALLFEDLIFPQDSYDKDKKGRKRPIPEGKREDYCSTREKVSKDDLEPLKTSLEKAGSTCHLVGILGNTNCEPCEFTANELPSRQRIMKAGEVGDKLDQTAVRSSILKKLTQNLDCTCVPDKENCEYIMEKLFVNN</sequence>
<comment type="caution">
    <text evidence="1">The sequence shown here is derived from an EMBL/GenBank/DDBJ whole genome shotgun (WGS) entry which is preliminary data.</text>
</comment>
<reference evidence="1" key="1">
    <citation type="submission" date="2020-04" db="EMBL/GenBank/DDBJ databases">
        <authorList>
            <person name="Alioto T."/>
            <person name="Alioto T."/>
            <person name="Gomez Garrido J."/>
        </authorList>
    </citation>
    <scope>NUCLEOTIDE SEQUENCE</scope>
    <source>
        <strain evidence="1">A484AB</strain>
    </source>
</reference>
<accession>A0A7D9IG76</accession>
<dbReference type="OrthoDB" id="5954832at2759"/>
<organism evidence="1 2">
    <name type="scientific">Paramuricea clavata</name>
    <name type="common">Red gorgonian</name>
    <name type="synonym">Violescent sea-whip</name>
    <dbReference type="NCBI Taxonomy" id="317549"/>
    <lineage>
        <taxon>Eukaryota</taxon>
        <taxon>Metazoa</taxon>
        <taxon>Cnidaria</taxon>
        <taxon>Anthozoa</taxon>
        <taxon>Octocorallia</taxon>
        <taxon>Malacalcyonacea</taxon>
        <taxon>Plexauridae</taxon>
        <taxon>Paramuricea</taxon>
    </lineage>
</organism>
<dbReference type="PROSITE" id="PS50966">
    <property type="entry name" value="ZF_SWIM"/>
    <property type="match status" value="1"/>
</dbReference>
<dbReference type="GO" id="GO:0008270">
    <property type="term" value="F:zinc ion binding"/>
    <property type="evidence" value="ECO:0007669"/>
    <property type="project" value="InterPro"/>
</dbReference>
<dbReference type="AlphaFoldDB" id="A0A7D9IG76"/>
<proteinExistence type="predicted"/>